<reference evidence="1 2" key="1">
    <citation type="submission" date="2020-01" db="EMBL/GenBank/DDBJ databases">
        <title>Comparative genomics of meat spoilage bacteria.</title>
        <authorList>
            <person name="Hilgarth M."/>
            <person name="Vogel R.F."/>
        </authorList>
    </citation>
    <scope>NUCLEOTIDE SEQUENCE [LARGE SCALE GENOMIC DNA]</scope>
    <source>
        <strain evidence="1 2">TMW2.2077</strain>
    </source>
</reference>
<evidence type="ECO:0000313" key="2">
    <source>
        <dbReference type="Proteomes" id="UP000809529"/>
    </source>
</evidence>
<dbReference type="Proteomes" id="UP000809529">
    <property type="component" value="Unassembled WGS sequence"/>
</dbReference>
<proteinExistence type="predicted"/>
<dbReference type="RefSeq" id="WP_203302696.1">
    <property type="nucleotide sequence ID" value="NZ_JAAEBW010000004.1"/>
</dbReference>
<dbReference type="EMBL" id="JAAEBW010000004">
    <property type="protein sequence ID" value="MBM1195288.1"/>
    <property type="molecule type" value="Genomic_DNA"/>
</dbReference>
<organism evidence="1 2">
    <name type="scientific">Pseudomonas weihenstephanensis</name>
    <dbReference type="NCBI Taxonomy" id="1608994"/>
    <lineage>
        <taxon>Bacteria</taxon>
        <taxon>Pseudomonadati</taxon>
        <taxon>Pseudomonadota</taxon>
        <taxon>Gammaproteobacteria</taxon>
        <taxon>Pseudomonadales</taxon>
        <taxon>Pseudomonadaceae</taxon>
        <taxon>Pseudomonas</taxon>
    </lineage>
</organism>
<name>A0ABS1ZFU8_9PSED</name>
<sequence>MNQKNKSSANNLNEHRIPLIQLRVPDVIDPADPEGLLPSGSDTKDLHAYVDTLWINPAEAPEYDIIKWYWAPEKMDPADESYCAGTVVLLGDIDPALFPYKLVYDKSLLQQDGGYDLWYTVTNSGTGVTDTSVEKKLTVDTQAPSYDKQAGALIPPGDLMGVITDAYLDTHDDKVEYSLPLPLYTGAHERDVVSLYWFDSNPAIGLPVAEYTVSQADIDANDVRVYLTGDVIRAAQKNGTFYAGYKLRDRAGNETLNVSKEVSAVVALTPWPSILPPPTVPLFEDDSLIHRADARSGVYAHIDWIVDTQPGDLIAFEWDGIALSAVVANFPLAVFVPWSVMVANGLGPRSVQVGYKLVRGSSSKLSPSLSVNINFTVAGQDHPGAPALVNPLLNHVVVRGKSGVPNVLKATDKDFPVKASLLLYQNPVVGQTLVLYWGTWATVAGTYTIKTGDSAGQEIFFTDIPWTLIDSEPNNLALPVYYSTSNGVNQQHASNTLVSVQVETIDDLSMPEFPGADKWGYINCSSLEKPWDGIRVRIVFTGGYFEYGDELRVFWQGCSNFNGTDPIAGTDKEIVLSVQRVHVTQGYADVTVAPYEPHIKPIVEGSGRVYYTLTKKDGRFGEARADFVKITRVVPGGDPCEPPVNR</sequence>
<evidence type="ECO:0000313" key="1">
    <source>
        <dbReference type="EMBL" id="MBM1195288.1"/>
    </source>
</evidence>
<accession>A0ABS1ZFU8</accession>
<comment type="caution">
    <text evidence="1">The sequence shown here is derived from an EMBL/GenBank/DDBJ whole genome shotgun (WGS) entry which is preliminary data.</text>
</comment>
<keyword evidence="2" id="KW-1185">Reference proteome</keyword>
<gene>
    <name evidence="1" type="ORF">GYN02_08880</name>
</gene>
<evidence type="ECO:0008006" key="3">
    <source>
        <dbReference type="Google" id="ProtNLM"/>
    </source>
</evidence>
<protein>
    <recommendedName>
        <fullName evidence="3">Ig-like domain-containing protein</fullName>
    </recommendedName>
</protein>